<dbReference type="Pfam" id="PF02152">
    <property type="entry name" value="FolB"/>
    <property type="match status" value="1"/>
</dbReference>
<keyword evidence="1" id="KW-0289">Folate biosynthesis</keyword>
<organism evidence="3 4">
    <name type="scientific">Cercospora zeae-maydis SCOH1-5</name>
    <dbReference type="NCBI Taxonomy" id="717836"/>
    <lineage>
        <taxon>Eukaryota</taxon>
        <taxon>Fungi</taxon>
        <taxon>Dikarya</taxon>
        <taxon>Ascomycota</taxon>
        <taxon>Pezizomycotina</taxon>
        <taxon>Dothideomycetes</taxon>
        <taxon>Dothideomycetidae</taxon>
        <taxon>Mycosphaerellales</taxon>
        <taxon>Mycosphaerellaceae</taxon>
        <taxon>Cercospora</taxon>
    </lineage>
</organism>
<dbReference type="GO" id="GO:0004150">
    <property type="term" value="F:dihydroneopterin aldolase activity"/>
    <property type="evidence" value="ECO:0007669"/>
    <property type="project" value="InterPro"/>
</dbReference>
<keyword evidence="4" id="KW-1185">Reference proteome</keyword>
<dbReference type="EMBL" id="ML992705">
    <property type="protein sequence ID" value="KAF2207248.1"/>
    <property type="molecule type" value="Genomic_DNA"/>
</dbReference>
<evidence type="ECO:0000313" key="3">
    <source>
        <dbReference type="EMBL" id="KAF2207248.1"/>
    </source>
</evidence>
<evidence type="ECO:0000256" key="1">
    <source>
        <dbReference type="ARBA" id="ARBA00022909"/>
    </source>
</evidence>
<dbReference type="SUPFAM" id="SSF55620">
    <property type="entry name" value="Tetrahydrobiopterin biosynthesis enzymes-like"/>
    <property type="match status" value="1"/>
</dbReference>
<evidence type="ECO:0000313" key="4">
    <source>
        <dbReference type="Proteomes" id="UP000799539"/>
    </source>
</evidence>
<dbReference type="Proteomes" id="UP000799539">
    <property type="component" value="Unassembled WGS sequence"/>
</dbReference>
<dbReference type="OrthoDB" id="5425486at2759"/>
<accession>A0A6A6EYD2</accession>
<dbReference type="GO" id="GO:0046656">
    <property type="term" value="P:folic acid biosynthetic process"/>
    <property type="evidence" value="ECO:0007669"/>
    <property type="project" value="UniProtKB-KW"/>
</dbReference>
<proteinExistence type="predicted"/>
<gene>
    <name evidence="3" type="ORF">CERZMDRAFT_88630</name>
</gene>
<dbReference type="SMART" id="SM00905">
    <property type="entry name" value="FolB"/>
    <property type="match status" value="1"/>
</dbReference>
<protein>
    <recommendedName>
        <fullName evidence="2">Dihydroneopterin aldolase/epimerase domain-containing protein</fullName>
    </recommendedName>
</protein>
<feature type="domain" description="Dihydroneopterin aldolase/epimerase" evidence="2">
    <location>
        <begin position="154"/>
        <end position="265"/>
    </location>
</feature>
<reference evidence="3" key="1">
    <citation type="journal article" date="2020" name="Stud. Mycol.">
        <title>101 Dothideomycetes genomes: a test case for predicting lifestyles and emergence of pathogens.</title>
        <authorList>
            <person name="Haridas S."/>
            <person name="Albert R."/>
            <person name="Binder M."/>
            <person name="Bloem J."/>
            <person name="Labutti K."/>
            <person name="Salamov A."/>
            <person name="Andreopoulos B."/>
            <person name="Baker S."/>
            <person name="Barry K."/>
            <person name="Bills G."/>
            <person name="Bluhm B."/>
            <person name="Cannon C."/>
            <person name="Castanera R."/>
            <person name="Culley D."/>
            <person name="Daum C."/>
            <person name="Ezra D."/>
            <person name="Gonzalez J."/>
            <person name="Henrissat B."/>
            <person name="Kuo A."/>
            <person name="Liang C."/>
            <person name="Lipzen A."/>
            <person name="Lutzoni F."/>
            <person name="Magnuson J."/>
            <person name="Mondo S."/>
            <person name="Nolan M."/>
            <person name="Ohm R."/>
            <person name="Pangilinan J."/>
            <person name="Park H.-J."/>
            <person name="Ramirez L."/>
            <person name="Alfaro M."/>
            <person name="Sun H."/>
            <person name="Tritt A."/>
            <person name="Yoshinaga Y."/>
            <person name="Zwiers L.-H."/>
            <person name="Turgeon B."/>
            <person name="Goodwin S."/>
            <person name="Spatafora J."/>
            <person name="Crous P."/>
            <person name="Grigoriev I."/>
        </authorList>
    </citation>
    <scope>NUCLEOTIDE SEQUENCE</scope>
    <source>
        <strain evidence="3">SCOH1-5</strain>
    </source>
</reference>
<evidence type="ECO:0000259" key="2">
    <source>
        <dbReference type="SMART" id="SM00905"/>
    </source>
</evidence>
<name>A0A6A6EYD2_9PEZI</name>
<dbReference type="InterPro" id="IPR006157">
    <property type="entry name" value="FolB_dom"/>
</dbReference>
<dbReference type="AlphaFoldDB" id="A0A6A6EYD2"/>
<sequence length="565" mass="62018">MAISTSSPASSTSQDKIEIRALQLPHPLLAPDVWGNMKEQPATLNVILLLHAPFSSASEKDQLDGSTIHYGVLAKTIRAKCAASASKTVADILSAAEAAVYELALKGEGKRFVVKESAVEVDLCKGSMLGSGVVVSRQTEWDEKGGKKDLREGFEAKGVVIPTLIGVNAYERGLKQPLVVTVGLEWRGEGEERQKREGAFVLEREVVNIVQETAYETLETLVEHVYSQLLRKLPQVLSAGTRFRLRMEKPRAIAFADAPVIEIVRTVLGDTPAQSNISSHDALSCVLEKYRGVCSVECSVEACHASRGNLPRMTPPPPTWDRGYIEQQGSAYGTRRRRKTWQQCTPPISSLVTHHTGAHGSAVLYEKLDRWQLVAPAGPAVQLRIDAATIERAEKNYVPVSPSGSRRGRIRGARGKSIETLEKSRCEEARSRIEFATDHHHGRAHPTSDTDSAAASLPWTLFRQGSGQSGESQARWMHLHLHLHVQYMYLDAACDMINSDGENWNGRCLRQSRRIVEDRALLAANNSRTLQALLASRAGARCSFHGGARFFMAAASARLRQPGND</sequence>
<dbReference type="Gene3D" id="3.30.1130.10">
    <property type="match status" value="2"/>
</dbReference>
<dbReference type="InterPro" id="IPR043133">
    <property type="entry name" value="GTP-CH-I_C/QueF"/>
</dbReference>